<proteinExistence type="predicted"/>
<accession>A0ABW5UCV8</accession>
<dbReference type="RefSeq" id="WP_156472505.1">
    <property type="nucleotide sequence ID" value="NZ_JBHUMB010000006.1"/>
</dbReference>
<sequence length="122" mass="14149">MKKSLVIIILLALTMQSLYRVLMVLDYQVHIPDYLAKCINIDKPQLHCNGQCELMKQIRDREEKEAQQNMYKYEYSSLYLHKEKLLLSSCVAVSFCHGYFPIPITPGLLSQESDPVFRPPIA</sequence>
<comment type="caution">
    <text evidence="1">The sequence shown here is derived from an EMBL/GenBank/DDBJ whole genome shotgun (WGS) entry which is preliminary data.</text>
</comment>
<evidence type="ECO:0000313" key="1">
    <source>
        <dbReference type="EMBL" id="MFD2742584.1"/>
    </source>
</evidence>
<organism evidence="1 2">
    <name type="scientific">Sphingobacterium populi</name>
    <dbReference type="NCBI Taxonomy" id="1812824"/>
    <lineage>
        <taxon>Bacteria</taxon>
        <taxon>Pseudomonadati</taxon>
        <taxon>Bacteroidota</taxon>
        <taxon>Sphingobacteriia</taxon>
        <taxon>Sphingobacteriales</taxon>
        <taxon>Sphingobacteriaceae</taxon>
        <taxon>Sphingobacterium</taxon>
    </lineage>
</organism>
<name>A0ABW5UCV8_9SPHI</name>
<protein>
    <submittedName>
        <fullName evidence="1">Uncharacterized protein</fullName>
    </submittedName>
</protein>
<evidence type="ECO:0000313" key="2">
    <source>
        <dbReference type="Proteomes" id="UP001597418"/>
    </source>
</evidence>
<dbReference type="EMBL" id="JBHUMB010000006">
    <property type="protein sequence ID" value="MFD2742584.1"/>
    <property type="molecule type" value="Genomic_DNA"/>
</dbReference>
<gene>
    <name evidence="1" type="ORF">ACFSQ6_04175</name>
</gene>
<keyword evidence="2" id="KW-1185">Reference proteome</keyword>
<reference evidence="2" key="1">
    <citation type="journal article" date="2019" name="Int. J. Syst. Evol. Microbiol.">
        <title>The Global Catalogue of Microorganisms (GCM) 10K type strain sequencing project: providing services to taxonomists for standard genome sequencing and annotation.</title>
        <authorList>
            <consortium name="The Broad Institute Genomics Platform"/>
            <consortium name="The Broad Institute Genome Sequencing Center for Infectious Disease"/>
            <person name="Wu L."/>
            <person name="Ma J."/>
        </authorList>
    </citation>
    <scope>NUCLEOTIDE SEQUENCE [LARGE SCALE GENOMIC DNA]</scope>
    <source>
        <strain evidence="2">KCTC 42247</strain>
    </source>
</reference>
<dbReference type="Proteomes" id="UP001597418">
    <property type="component" value="Unassembled WGS sequence"/>
</dbReference>